<gene>
    <name evidence="9" type="ORF">EDM56_00930</name>
</gene>
<organism evidence="9 10">
    <name type="scientific">Brevibacillus fluminis</name>
    <dbReference type="NCBI Taxonomy" id="511487"/>
    <lineage>
        <taxon>Bacteria</taxon>
        <taxon>Bacillati</taxon>
        <taxon>Bacillota</taxon>
        <taxon>Bacilli</taxon>
        <taxon>Bacillales</taxon>
        <taxon>Paenibacillaceae</taxon>
        <taxon>Brevibacillus</taxon>
    </lineage>
</organism>
<dbReference type="InterPro" id="IPR001128">
    <property type="entry name" value="Cyt_P450"/>
</dbReference>
<keyword evidence="6 8" id="KW-0503">Monooxygenase</keyword>
<evidence type="ECO:0000256" key="5">
    <source>
        <dbReference type="ARBA" id="ARBA00023004"/>
    </source>
</evidence>
<keyword evidence="4 8" id="KW-0560">Oxidoreductase</keyword>
<keyword evidence="5 7" id="KW-0408">Iron</keyword>
<sequence length="448" mass="50709">MTTQISGPRGLPLSGNLLAFRKDPLSFLTRAASEYGDVAHIRMGPSRHAYLISNPEYIKEILVAKQAHFKKAKGLQVAKLVVGEGILTNEGKDHLRQRRLMQPAFHRDRIAGYGDIMVEEAVNHIEAWKDGELLDIHHEMMRLTLAIITRTMFGANVSSNADEIGHAIEVGLQYISKKATSVLDIPLEVPTKGNRDFQQASELLDKTIYAIIEDRRNEPEGAEHTDLLAMLLAARDEEDGTGMSDKQVRDEVMTIFVAGHETTANTLSWTWYLLSQHPEVEARFHQELDEVLEGREPTVDDIPSLPYVNQIVQESMRLYPAAWMINREVVENVEIGGYHFKPGEILMMSQFVMHRDPRFYDEPDRFKPERFDGGELLKRNPQFAYFPFGGGPRICIGNNFALMESALLLATIGQRFRISRGENEPAAIPEPVVTLRPKNGMKMTIHKR</sequence>
<dbReference type="InterPro" id="IPR050196">
    <property type="entry name" value="Cytochrome_P450_Monoox"/>
</dbReference>
<dbReference type="InterPro" id="IPR017972">
    <property type="entry name" value="Cyt_P450_CS"/>
</dbReference>
<evidence type="ECO:0000313" key="10">
    <source>
        <dbReference type="Proteomes" id="UP000271031"/>
    </source>
</evidence>
<dbReference type="PROSITE" id="PS00086">
    <property type="entry name" value="CYTOCHROME_P450"/>
    <property type="match status" value="1"/>
</dbReference>
<accession>A0A3M8DW06</accession>
<dbReference type="Gene3D" id="1.10.630.10">
    <property type="entry name" value="Cytochrome P450"/>
    <property type="match status" value="1"/>
</dbReference>
<evidence type="ECO:0000256" key="6">
    <source>
        <dbReference type="ARBA" id="ARBA00023033"/>
    </source>
</evidence>
<protein>
    <submittedName>
        <fullName evidence="9">Cytochrome P450</fullName>
    </submittedName>
</protein>
<reference evidence="9 10" key="1">
    <citation type="submission" date="2018-10" db="EMBL/GenBank/DDBJ databases">
        <title>Phylogenomics of Brevibacillus.</title>
        <authorList>
            <person name="Dunlap C."/>
        </authorList>
    </citation>
    <scope>NUCLEOTIDE SEQUENCE [LARGE SCALE GENOMIC DNA]</scope>
    <source>
        <strain evidence="9 10">JCM 15716</strain>
    </source>
</reference>
<dbReference type="InterPro" id="IPR002401">
    <property type="entry name" value="Cyt_P450_E_grp-I"/>
</dbReference>
<keyword evidence="10" id="KW-1185">Reference proteome</keyword>
<dbReference type="PANTHER" id="PTHR24291">
    <property type="entry name" value="CYTOCHROME P450 FAMILY 4"/>
    <property type="match status" value="1"/>
</dbReference>
<dbReference type="EMBL" id="RHHQ01000003">
    <property type="protein sequence ID" value="RNB92296.1"/>
    <property type="molecule type" value="Genomic_DNA"/>
</dbReference>
<dbReference type="GO" id="GO:0020037">
    <property type="term" value="F:heme binding"/>
    <property type="evidence" value="ECO:0007669"/>
    <property type="project" value="InterPro"/>
</dbReference>
<dbReference type="SUPFAM" id="SSF48264">
    <property type="entry name" value="Cytochrome P450"/>
    <property type="match status" value="1"/>
</dbReference>
<evidence type="ECO:0000256" key="3">
    <source>
        <dbReference type="ARBA" id="ARBA00022723"/>
    </source>
</evidence>
<dbReference type="PRINTS" id="PR00463">
    <property type="entry name" value="EP450I"/>
</dbReference>
<dbReference type="GO" id="GO:0004497">
    <property type="term" value="F:monooxygenase activity"/>
    <property type="evidence" value="ECO:0007669"/>
    <property type="project" value="UniProtKB-KW"/>
</dbReference>
<feature type="binding site" description="axial binding residue" evidence="7">
    <location>
        <position position="395"/>
    </location>
    <ligand>
        <name>heme</name>
        <dbReference type="ChEBI" id="CHEBI:30413"/>
    </ligand>
    <ligandPart>
        <name>Fe</name>
        <dbReference type="ChEBI" id="CHEBI:18248"/>
    </ligandPart>
</feature>
<dbReference type="AlphaFoldDB" id="A0A3M8DW06"/>
<evidence type="ECO:0000256" key="2">
    <source>
        <dbReference type="ARBA" id="ARBA00022617"/>
    </source>
</evidence>
<keyword evidence="2 7" id="KW-0349">Heme</keyword>
<evidence type="ECO:0000313" key="9">
    <source>
        <dbReference type="EMBL" id="RNB92296.1"/>
    </source>
</evidence>
<evidence type="ECO:0000256" key="1">
    <source>
        <dbReference type="ARBA" id="ARBA00010617"/>
    </source>
</evidence>
<dbReference type="CDD" id="cd20620">
    <property type="entry name" value="CYP132-like"/>
    <property type="match status" value="1"/>
</dbReference>
<comment type="caution">
    <text evidence="9">The sequence shown here is derived from an EMBL/GenBank/DDBJ whole genome shotgun (WGS) entry which is preliminary data.</text>
</comment>
<dbReference type="PRINTS" id="PR00385">
    <property type="entry name" value="P450"/>
</dbReference>
<evidence type="ECO:0000256" key="7">
    <source>
        <dbReference type="PIRSR" id="PIRSR602401-1"/>
    </source>
</evidence>
<dbReference type="Pfam" id="PF00067">
    <property type="entry name" value="p450"/>
    <property type="match status" value="1"/>
</dbReference>
<dbReference type="GO" id="GO:0016705">
    <property type="term" value="F:oxidoreductase activity, acting on paired donors, with incorporation or reduction of molecular oxygen"/>
    <property type="evidence" value="ECO:0007669"/>
    <property type="project" value="InterPro"/>
</dbReference>
<dbReference type="OrthoDB" id="9789468at2"/>
<comment type="cofactor">
    <cofactor evidence="7">
        <name>heme</name>
        <dbReference type="ChEBI" id="CHEBI:30413"/>
    </cofactor>
</comment>
<dbReference type="Proteomes" id="UP000271031">
    <property type="component" value="Unassembled WGS sequence"/>
</dbReference>
<comment type="similarity">
    <text evidence="1 8">Belongs to the cytochrome P450 family.</text>
</comment>
<proteinExistence type="inferred from homology"/>
<evidence type="ECO:0000256" key="8">
    <source>
        <dbReference type="RuleBase" id="RU000461"/>
    </source>
</evidence>
<keyword evidence="3 7" id="KW-0479">Metal-binding</keyword>
<dbReference type="InterPro" id="IPR036396">
    <property type="entry name" value="Cyt_P450_sf"/>
</dbReference>
<name>A0A3M8DW06_9BACL</name>
<dbReference type="RefSeq" id="WP_122916002.1">
    <property type="nucleotide sequence ID" value="NZ_RHHQ01000003.1"/>
</dbReference>
<dbReference type="PANTHER" id="PTHR24291:SF50">
    <property type="entry name" value="BIFUNCTIONAL ALBAFLAVENONE MONOOXYGENASE_TERPENE SYNTHASE"/>
    <property type="match status" value="1"/>
</dbReference>
<dbReference type="GO" id="GO:0005506">
    <property type="term" value="F:iron ion binding"/>
    <property type="evidence" value="ECO:0007669"/>
    <property type="project" value="InterPro"/>
</dbReference>
<evidence type="ECO:0000256" key="4">
    <source>
        <dbReference type="ARBA" id="ARBA00023002"/>
    </source>
</evidence>